<dbReference type="InParanoid" id="A0A059B607"/>
<dbReference type="OrthoDB" id="2143914at2759"/>
<dbReference type="InterPro" id="IPR015495">
    <property type="entry name" value="Myb_TF_plants"/>
</dbReference>
<feature type="region of interest" description="Disordered" evidence="8">
    <location>
        <begin position="151"/>
        <end position="180"/>
    </location>
</feature>
<dbReference type="Gramene" id="KCW61429">
    <property type="protein sequence ID" value="KCW61429"/>
    <property type="gene ID" value="EUGRSUZ_H04157"/>
</dbReference>
<keyword evidence="5" id="KW-0010">Activator</keyword>
<dbReference type="GO" id="GO:0005634">
    <property type="term" value="C:nucleus"/>
    <property type="evidence" value="ECO:0000318"/>
    <property type="project" value="GO_Central"/>
</dbReference>
<evidence type="ECO:0000256" key="2">
    <source>
        <dbReference type="ARBA" id="ARBA00022737"/>
    </source>
</evidence>
<evidence type="ECO:0000256" key="8">
    <source>
        <dbReference type="SAM" id="MobiDB-lite"/>
    </source>
</evidence>
<keyword evidence="6" id="KW-0804">Transcription</keyword>
<evidence type="ECO:0000256" key="4">
    <source>
        <dbReference type="ARBA" id="ARBA00023125"/>
    </source>
</evidence>
<dbReference type="Pfam" id="PF00249">
    <property type="entry name" value="Myb_DNA-binding"/>
    <property type="match status" value="2"/>
</dbReference>
<evidence type="ECO:0000259" key="10">
    <source>
        <dbReference type="PROSITE" id="PS51294"/>
    </source>
</evidence>
<keyword evidence="2" id="KW-0677">Repeat</keyword>
<evidence type="ECO:0000256" key="6">
    <source>
        <dbReference type="ARBA" id="ARBA00023163"/>
    </source>
</evidence>
<protein>
    <submittedName>
        <fullName evidence="11">Uncharacterized protein</fullName>
    </submittedName>
</protein>
<evidence type="ECO:0000259" key="9">
    <source>
        <dbReference type="PROSITE" id="PS50090"/>
    </source>
</evidence>
<feature type="domain" description="HTH myb-type" evidence="10">
    <location>
        <begin position="1"/>
        <end position="50"/>
    </location>
</feature>
<dbReference type="Gene3D" id="1.10.10.60">
    <property type="entry name" value="Homeodomain-like"/>
    <property type="match status" value="2"/>
</dbReference>
<dbReference type="PANTHER" id="PTHR47999">
    <property type="entry name" value="TRANSCRIPTION FACTOR MYB8-RELATED-RELATED"/>
    <property type="match status" value="1"/>
</dbReference>
<reference evidence="11" key="1">
    <citation type="submission" date="2013-07" db="EMBL/GenBank/DDBJ databases">
        <title>The genome of Eucalyptus grandis.</title>
        <authorList>
            <person name="Schmutz J."/>
            <person name="Hayes R."/>
            <person name="Myburg A."/>
            <person name="Tuskan G."/>
            <person name="Grattapaglia D."/>
            <person name="Rokhsar D.S."/>
        </authorList>
    </citation>
    <scope>NUCLEOTIDE SEQUENCE</scope>
    <source>
        <tissue evidence="11">Leaf extractions</tissue>
    </source>
</reference>
<keyword evidence="4" id="KW-0238">DNA-binding</keyword>
<dbReference type="eggNOG" id="KOG0048">
    <property type="taxonomic scope" value="Eukaryota"/>
</dbReference>
<sequence>MGGVAWTEEEDHLLKRCIEQYGEGKWRRVPQLAGLNRCRKSCRLRWLNYLRPNIKRGSFTEEEVDLIIQLHSLLGNRWSLIAGRLPGRTANDVKNYWNCHLSKKLDPQQISNHEDNDLNTKDDIKILCPSQPRDFAASSGGWTQPTTVALKAPSSAHGPMPEEIGTSPSPPPKLYADQDELNNSNPPFFEEDGHVLGDLGMDLQFDGSAGLMQSSNQWDWDDLISDLDLWG</sequence>
<keyword evidence="3" id="KW-0805">Transcription regulation</keyword>
<organism evidence="11">
    <name type="scientific">Eucalyptus grandis</name>
    <name type="common">Flooded gum</name>
    <dbReference type="NCBI Taxonomy" id="71139"/>
    <lineage>
        <taxon>Eukaryota</taxon>
        <taxon>Viridiplantae</taxon>
        <taxon>Streptophyta</taxon>
        <taxon>Embryophyta</taxon>
        <taxon>Tracheophyta</taxon>
        <taxon>Spermatophyta</taxon>
        <taxon>Magnoliopsida</taxon>
        <taxon>eudicotyledons</taxon>
        <taxon>Gunneridae</taxon>
        <taxon>Pentapetalae</taxon>
        <taxon>rosids</taxon>
        <taxon>malvids</taxon>
        <taxon>Myrtales</taxon>
        <taxon>Myrtaceae</taxon>
        <taxon>Myrtoideae</taxon>
        <taxon>Eucalypteae</taxon>
        <taxon>Eucalyptus</taxon>
    </lineage>
</organism>
<dbReference type="EMBL" id="KK198760">
    <property type="protein sequence ID" value="KCW61429.1"/>
    <property type="molecule type" value="Genomic_DNA"/>
</dbReference>
<dbReference type="PROSITE" id="PS51294">
    <property type="entry name" value="HTH_MYB"/>
    <property type="match status" value="2"/>
</dbReference>
<feature type="domain" description="Myb-like" evidence="9">
    <location>
        <begin position="6"/>
        <end position="50"/>
    </location>
</feature>
<name>A0A059B607_EUCGR</name>
<feature type="domain" description="HTH myb-type" evidence="10">
    <location>
        <begin position="51"/>
        <end position="105"/>
    </location>
</feature>
<dbReference type="CDD" id="cd00167">
    <property type="entry name" value="SANT"/>
    <property type="match status" value="2"/>
</dbReference>
<dbReference type="KEGG" id="egr:104417578"/>
<dbReference type="SMR" id="A0A059B607"/>
<dbReference type="FunFam" id="1.10.10.60:FF:000218">
    <property type="entry name" value="Myb transcription factor"/>
    <property type="match status" value="1"/>
</dbReference>
<evidence type="ECO:0000256" key="1">
    <source>
        <dbReference type="ARBA" id="ARBA00004123"/>
    </source>
</evidence>
<dbReference type="GO" id="GO:0006355">
    <property type="term" value="P:regulation of DNA-templated transcription"/>
    <property type="evidence" value="ECO:0000318"/>
    <property type="project" value="GO_Central"/>
</dbReference>
<keyword evidence="7" id="KW-0539">Nucleus</keyword>
<gene>
    <name evidence="11" type="ORF">EUGRSUZ_H04157</name>
</gene>
<dbReference type="InterPro" id="IPR017930">
    <property type="entry name" value="Myb_dom"/>
</dbReference>
<dbReference type="GO" id="GO:0000987">
    <property type="term" value="F:cis-regulatory region sequence-specific DNA binding"/>
    <property type="evidence" value="ECO:0000318"/>
    <property type="project" value="GO_Central"/>
</dbReference>
<dbReference type="PROSITE" id="PS50090">
    <property type="entry name" value="MYB_LIKE"/>
    <property type="match status" value="2"/>
</dbReference>
<dbReference type="InterPro" id="IPR009057">
    <property type="entry name" value="Homeodomain-like_sf"/>
</dbReference>
<dbReference type="SMART" id="SM00717">
    <property type="entry name" value="SANT"/>
    <property type="match status" value="2"/>
</dbReference>
<dbReference type="SUPFAM" id="SSF46689">
    <property type="entry name" value="Homeodomain-like"/>
    <property type="match status" value="1"/>
</dbReference>
<dbReference type="AlphaFoldDB" id="A0A059B607"/>
<dbReference type="InterPro" id="IPR001005">
    <property type="entry name" value="SANT/Myb"/>
</dbReference>
<feature type="domain" description="Myb-like" evidence="9">
    <location>
        <begin position="51"/>
        <end position="101"/>
    </location>
</feature>
<comment type="subcellular location">
    <subcellularLocation>
        <location evidence="1">Nucleus</location>
    </subcellularLocation>
</comment>
<dbReference type="PANTHER" id="PTHR47999:SF20">
    <property type="entry name" value="MYB TRANSCRIPTION FACTOR"/>
    <property type="match status" value="1"/>
</dbReference>
<accession>A0A059B607</accession>
<proteinExistence type="predicted"/>
<evidence type="ECO:0000256" key="3">
    <source>
        <dbReference type="ARBA" id="ARBA00023015"/>
    </source>
</evidence>
<evidence type="ECO:0000256" key="7">
    <source>
        <dbReference type="ARBA" id="ARBA00023242"/>
    </source>
</evidence>
<evidence type="ECO:0000313" key="11">
    <source>
        <dbReference type="EMBL" id="KCW61429.1"/>
    </source>
</evidence>
<evidence type="ECO:0000256" key="5">
    <source>
        <dbReference type="ARBA" id="ARBA00023159"/>
    </source>
</evidence>